<protein>
    <submittedName>
        <fullName evidence="3">Uncharacterized protein</fullName>
    </submittedName>
</protein>
<organism evidence="3 4">
    <name type="scientific">Populus trichocarpa</name>
    <name type="common">Western balsam poplar</name>
    <name type="synonym">Populus balsamifera subsp. trichocarpa</name>
    <dbReference type="NCBI Taxonomy" id="3694"/>
    <lineage>
        <taxon>Eukaryota</taxon>
        <taxon>Viridiplantae</taxon>
        <taxon>Streptophyta</taxon>
        <taxon>Embryophyta</taxon>
        <taxon>Tracheophyta</taxon>
        <taxon>Spermatophyta</taxon>
        <taxon>Magnoliopsida</taxon>
        <taxon>eudicotyledons</taxon>
        <taxon>Gunneridae</taxon>
        <taxon>Pentapetalae</taxon>
        <taxon>rosids</taxon>
        <taxon>fabids</taxon>
        <taxon>Malpighiales</taxon>
        <taxon>Salicaceae</taxon>
        <taxon>Saliceae</taxon>
        <taxon>Populus</taxon>
    </lineage>
</organism>
<dbReference type="EMBL" id="CM009295">
    <property type="protein sequence ID" value="PNT31323.1"/>
    <property type="molecule type" value="Genomic_DNA"/>
</dbReference>
<evidence type="ECO:0000313" key="3">
    <source>
        <dbReference type="EMBL" id="PNT31323.1"/>
    </source>
</evidence>
<evidence type="ECO:0000256" key="2">
    <source>
        <dbReference type="ARBA" id="ARBA00023303"/>
    </source>
</evidence>
<dbReference type="PANTHER" id="PTHR45651:SF16">
    <property type="entry name" value="PROTEIN CNGC15A"/>
    <property type="match status" value="1"/>
</dbReference>
<dbReference type="Gene3D" id="2.60.120.10">
    <property type="entry name" value="Jelly Rolls"/>
    <property type="match status" value="1"/>
</dbReference>
<keyword evidence="1" id="KW-0813">Transport</keyword>
<reference evidence="3 4" key="1">
    <citation type="journal article" date="2006" name="Science">
        <title>The genome of black cottonwood, Populus trichocarpa (Torr. &amp; Gray).</title>
        <authorList>
            <person name="Tuskan G.A."/>
            <person name="Difazio S."/>
            <person name="Jansson S."/>
            <person name="Bohlmann J."/>
            <person name="Grigoriev I."/>
            <person name="Hellsten U."/>
            <person name="Putnam N."/>
            <person name="Ralph S."/>
            <person name="Rombauts S."/>
            <person name="Salamov A."/>
            <person name="Schein J."/>
            <person name="Sterck L."/>
            <person name="Aerts A."/>
            <person name="Bhalerao R.R."/>
            <person name="Bhalerao R.P."/>
            <person name="Blaudez D."/>
            <person name="Boerjan W."/>
            <person name="Brun A."/>
            <person name="Brunner A."/>
            <person name="Busov V."/>
            <person name="Campbell M."/>
            <person name="Carlson J."/>
            <person name="Chalot M."/>
            <person name="Chapman J."/>
            <person name="Chen G.L."/>
            <person name="Cooper D."/>
            <person name="Coutinho P.M."/>
            <person name="Couturier J."/>
            <person name="Covert S."/>
            <person name="Cronk Q."/>
            <person name="Cunningham R."/>
            <person name="Davis J."/>
            <person name="Degroeve S."/>
            <person name="Dejardin A."/>
            <person name="Depamphilis C."/>
            <person name="Detter J."/>
            <person name="Dirks B."/>
            <person name="Dubchak I."/>
            <person name="Duplessis S."/>
            <person name="Ehlting J."/>
            <person name="Ellis B."/>
            <person name="Gendler K."/>
            <person name="Goodstein D."/>
            <person name="Gribskov M."/>
            <person name="Grimwood J."/>
            <person name="Groover A."/>
            <person name="Gunter L."/>
            <person name="Hamberger B."/>
            <person name="Heinze B."/>
            <person name="Helariutta Y."/>
            <person name="Henrissat B."/>
            <person name="Holligan D."/>
            <person name="Holt R."/>
            <person name="Huang W."/>
            <person name="Islam-Faridi N."/>
            <person name="Jones S."/>
            <person name="Jones-Rhoades M."/>
            <person name="Jorgensen R."/>
            <person name="Joshi C."/>
            <person name="Kangasjarvi J."/>
            <person name="Karlsson J."/>
            <person name="Kelleher C."/>
            <person name="Kirkpatrick R."/>
            <person name="Kirst M."/>
            <person name="Kohler A."/>
            <person name="Kalluri U."/>
            <person name="Larimer F."/>
            <person name="Leebens-Mack J."/>
            <person name="Leple J.C."/>
            <person name="Locascio P."/>
            <person name="Lou Y."/>
            <person name="Lucas S."/>
            <person name="Martin F."/>
            <person name="Montanini B."/>
            <person name="Napoli C."/>
            <person name="Nelson D.R."/>
            <person name="Nelson C."/>
            <person name="Nieminen K."/>
            <person name="Nilsson O."/>
            <person name="Pereda V."/>
            <person name="Peter G."/>
            <person name="Philippe R."/>
            <person name="Pilate G."/>
            <person name="Poliakov A."/>
            <person name="Razumovskaya J."/>
            <person name="Richardson P."/>
            <person name="Rinaldi C."/>
            <person name="Ritland K."/>
            <person name="Rouze P."/>
            <person name="Ryaboy D."/>
            <person name="Schmutz J."/>
            <person name="Schrader J."/>
            <person name="Segerman B."/>
            <person name="Shin H."/>
            <person name="Siddiqui A."/>
            <person name="Sterky F."/>
            <person name="Terry A."/>
            <person name="Tsai C.J."/>
            <person name="Uberbacher E."/>
            <person name="Unneberg P."/>
            <person name="Vahala J."/>
            <person name="Wall K."/>
            <person name="Wessler S."/>
            <person name="Yang G."/>
            <person name="Yin T."/>
            <person name="Douglas C."/>
            <person name="Marra M."/>
            <person name="Sandberg G."/>
            <person name="Van de Peer Y."/>
            <person name="Rokhsar D."/>
        </authorList>
    </citation>
    <scope>NUCLEOTIDE SEQUENCE [LARGE SCALE GENOMIC DNA]</scope>
    <source>
        <strain evidence="4">cv. Nisqually</strain>
    </source>
</reference>
<keyword evidence="4" id="KW-1185">Reference proteome</keyword>
<gene>
    <name evidence="3" type="ORF">POPTR_006G127300</name>
</gene>
<dbReference type="PANTHER" id="PTHR45651">
    <property type="entry name" value="CYCLIC NUCLEOTIDE-GATED ION CHANNEL 15-RELATED-RELATED"/>
    <property type="match status" value="1"/>
</dbReference>
<dbReference type="InParanoid" id="A0A2K2A1B3"/>
<sequence>MMDEQVLDVICEKLIPSLYDEGVCVDRMADPINEMFFIVRSLLDSCCIFVLLYINPTTPIFLPSLNSSLIRPGDLCGEELLTWALDPCSSVPLFQHARLLPSLKLKPLLSFPRT</sequence>
<keyword evidence="1" id="KW-1071">Ligand-gated ion channel</keyword>
<dbReference type="GO" id="GO:0016020">
    <property type="term" value="C:membrane"/>
    <property type="evidence" value="ECO:0007669"/>
    <property type="project" value="UniProtKB-SubCell"/>
</dbReference>
<dbReference type="AlphaFoldDB" id="A0A2K2A1B3"/>
<dbReference type="InterPro" id="IPR014710">
    <property type="entry name" value="RmlC-like_jellyroll"/>
</dbReference>
<dbReference type="InterPro" id="IPR018490">
    <property type="entry name" value="cNMP-bd_dom_sf"/>
</dbReference>
<keyword evidence="1" id="KW-0406">Ion transport</keyword>
<dbReference type="GO" id="GO:0034220">
    <property type="term" value="P:monoatomic ion transmembrane transport"/>
    <property type="evidence" value="ECO:0007669"/>
    <property type="project" value="UniProtKB-KW"/>
</dbReference>
<evidence type="ECO:0000313" key="4">
    <source>
        <dbReference type="Proteomes" id="UP000006729"/>
    </source>
</evidence>
<dbReference type="SUPFAM" id="SSF51206">
    <property type="entry name" value="cAMP-binding domain-like"/>
    <property type="match status" value="1"/>
</dbReference>
<proteinExistence type="predicted"/>
<evidence type="ECO:0000256" key="1">
    <source>
        <dbReference type="ARBA" id="ARBA00023286"/>
    </source>
</evidence>
<dbReference type="STRING" id="3694.A0A2K2A1B3"/>
<name>A0A2K2A1B3_POPTR</name>
<dbReference type="Proteomes" id="UP000006729">
    <property type="component" value="Chromosome 6"/>
</dbReference>
<keyword evidence="2" id="KW-0407">Ion channel</keyword>
<accession>A0A2K2A1B3</accession>